<dbReference type="SUPFAM" id="SSF55068">
    <property type="entry name" value="Peptide methionine sulfoxide reductase"/>
    <property type="match status" value="1"/>
</dbReference>
<dbReference type="InterPro" id="IPR002569">
    <property type="entry name" value="Met_Sox_Rdtase_MsrA_dom"/>
</dbReference>
<dbReference type="PANTHER" id="PTHR10173:SF59">
    <property type="entry name" value="PEPTIDE METHIONINE SULFOXIDE REDUCTASE MSRA_MSRB"/>
    <property type="match status" value="1"/>
</dbReference>
<dbReference type="Pfam" id="PF01641">
    <property type="entry name" value="SelR"/>
    <property type="match status" value="1"/>
</dbReference>
<evidence type="ECO:0000313" key="13">
    <source>
        <dbReference type="Proteomes" id="UP000443582"/>
    </source>
</evidence>
<evidence type="ECO:0000256" key="10">
    <source>
        <dbReference type="HAMAP-Rule" id="MF_01401"/>
    </source>
</evidence>
<comment type="similarity">
    <text evidence="9">Belongs to the MsrB Met sulfoxide reductase family.</text>
</comment>
<keyword evidence="3 9" id="KW-0560">Oxidoreductase</keyword>
<proteinExistence type="inferred from homology"/>
<reference evidence="13" key="1">
    <citation type="journal article" date="2019" name="Int. J. Syst. Evol. Microbiol.">
        <title>Halobacteriovorax valvorus sp. nov., a novel prokaryotic predator isolated from coastal seawater of China.</title>
        <authorList>
            <person name="Chen M.-X."/>
        </authorList>
    </citation>
    <scope>NUCLEOTIDE SEQUENCE [LARGE SCALE GENOMIC DNA]</scope>
    <source>
        <strain evidence="13">BL9</strain>
    </source>
</reference>
<comment type="caution">
    <text evidence="12">The sequence shown here is derived from an EMBL/GenBank/DDBJ whole genome shotgun (WGS) entry which is preliminary data.</text>
</comment>
<dbReference type="Gene3D" id="2.170.150.20">
    <property type="entry name" value="Peptide methionine sulfoxide reductase"/>
    <property type="match status" value="1"/>
</dbReference>
<feature type="domain" description="MsrB" evidence="11">
    <location>
        <begin position="215"/>
        <end position="337"/>
    </location>
</feature>
<dbReference type="NCBIfam" id="TIGR00401">
    <property type="entry name" value="msrA"/>
    <property type="match status" value="1"/>
</dbReference>
<dbReference type="EC" id="1.8.4.11" evidence="10"/>
<gene>
    <name evidence="9 12" type="primary">msrB</name>
    <name evidence="10" type="synonym">msrA</name>
    <name evidence="12" type="ORF">DAY19_06915</name>
</gene>
<comment type="catalytic activity">
    <reaction evidence="6 10">
        <text>L-methionyl-[protein] + [thioredoxin]-disulfide + H2O = L-methionyl-(S)-S-oxide-[protein] + [thioredoxin]-dithiol</text>
        <dbReference type="Rhea" id="RHEA:14217"/>
        <dbReference type="Rhea" id="RHEA-COMP:10698"/>
        <dbReference type="Rhea" id="RHEA-COMP:10700"/>
        <dbReference type="Rhea" id="RHEA-COMP:12313"/>
        <dbReference type="Rhea" id="RHEA-COMP:12315"/>
        <dbReference type="ChEBI" id="CHEBI:15377"/>
        <dbReference type="ChEBI" id="CHEBI:16044"/>
        <dbReference type="ChEBI" id="CHEBI:29950"/>
        <dbReference type="ChEBI" id="CHEBI:44120"/>
        <dbReference type="ChEBI" id="CHEBI:50058"/>
        <dbReference type="EC" id="1.8.4.11"/>
    </reaction>
</comment>
<comment type="similarity">
    <text evidence="10">Belongs to the MsrA Met sulfoxide reductase family.</text>
</comment>
<dbReference type="PROSITE" id="PS51790">
    <property type="entry name" value="MSRB"/>
    <property type="match status" value="1"/>
</dbReference>
<keyword evidence="4" id="KW-0511">Multifunctional enzyme</keyword>
<keyword evidence="13" id="KW-1185">Reference proteome</keyword>
<feature type="active site" description="Nucleophile" evidence="9">
    <location>
        <position position="326"/>
    </location>
</feature>
<protein>
    <recommendedName>
        <fullName evidence="9 10">Multifunctional fusion protein</fullName>
    </recommendedName>
    <domain>
        <recommendedName>
            <fullName evidence="10">Peptide methionine sulfoxide reductase MsrA</fullName>
            <shortName evidence="10">Protein-methionine-S-oxide reductase</shortName>
            <ecNumber evidence="10">1.8.4.11</ecNumber>
        </recommendedName>
        <alternativeName>
            <fullName evidence="10">Peptide-methionine (S)-S-oxide reductase</fullName>
            <shortName evidence="10">Peptide Met(O) reductase</shortName>
        </alternativeName>
    </domain>
    <domain>
        <recommendedName>
            <fullName evidence="9">Peptide methionine sulfoxide reductase MsrB</fullName>
            <ecNumber evidence="9">1.8.4.12</ecNumber>
        </recommendedName>
        <alternativeName>
            <fullName evidence="9">Peptide-methionine (R)-S-oxide reductase</fullName>
        </alternativeName>
    </domain>
</protein>
<dbReference type="PANTHER" id="PTHR10173">
    <property type="entry name" value="METHIONINE SULFOXIDE REDUCTASE"/>
    <property type="match status" value="1"/>
</dbReference>
<evidence type="ECO:0000259" key="11">
    <source>
        <dbReference type="PROSITE" id="PS51790"/>
    </source>
</evidence>
<evidence type="ECO:0000256" key="3">
    <source>
        <dbReference type="ARBA" id="ARBA00023002"/>
    </source>
</evidence>
<dbReference type="InterPro" id="IPR011057">
    <property type="entry name" value="Mss4-like_sf"/>
</dbReference>
<dbReference type="Pfam" id="PF01625">
    <property type="entry name" value="PMSR"/>
    <property type="match status" value="1"/>
</dbReference>
<comment type="similarity">
    <text evidence="1">In the C-terminal section; belongs to the MsrB Met sulfoxide reductase family.</text>
</comment>
<evidence type="ECO:0000256" key="5">
    <source>
        <dbReference type="ARBA" id="ARBA00024679"/>
    </source>
</evidence>
<evidence type="ECO:0000256" key="4">
    <source>
        <dbReference type="ARBA" id="ARBA00023268"/>
    </source>
</evidence>
<dbReference type="NCBIfam" id="TIGR00357">
    <property type="entry name" value="peptide-methionine (R)-S-oxide reductase MsrB"/>
    <property type="match status" value="1"/>
</dbReference>
<comment type="function">
    <text evidence="5 10">Has an important function as a repair enzyme for proteins that have been inactivated by oxidation. Catalyzes the reversible oxidation-reduction of methionine sulfoxide in proteins to methionine.</text>
</comment>
<comment type="catalytic activity">
    <reaction evidence="7 9">
        <text>L-methionyl-[protein] + [thioredoxin]-disulfide + H2O = L-methionyl-(R)-S-oxide-[protein] + [thioredoxin]-dithiol</text>
        <dbReference type="Rhea" id="RHEA:24164"/>
        <dbReference type="Rhea" id="RHEA-COMP:10698"/>
        <dbReference type="Rhea" id="RHEA-COMP:10700"/>
        <dbReference type="Rhea" id="RHEA-COMP:12313"/>
        <dbReference type="Rhea" id="RHEA-COMP:12314"/>
        <dbReference type="ChEBI" id="CHEBI:15377"/>
        <dbReference type="ChEBI" id="CHEBI:16044"/>
        <dbReference type="ChEBI" id="CHEBI:29950"/>
        <dbReference type="ChEBI" id="CHEBI:45764"/>
        <dbReference type="ChEBI" id="CHEBI:50058"/>
        <dbReference type="EC" id="1.8.4.12"/>
    </reaction>
</comment>
<feature type="active site" evidence="10">
    <location>
        <position position="30"/>
    </location>
</feature>
<dbReference type="Gene3D" id="3.30.1060.10">
    <property type="entry name" value="Peptide methionine sulphoxide reductase MsrA"/>
    <property type="match status" value="1"/>
</dbReference>
<organism evidence="12 13">
    <name type="scientific">Halobacteriovorax vibrionivorans</name>
    <dbReference type="NCBI Taxonomy" id="2152716"/>
    <lineage>
        <taxon>Bacteria</taxon>
        <taxon>Pseudomonadati</taxon>
        <taxon>Bdellovibrionota</taxon>
        <taxon>Bacteriovoracia</taxon>
        <taxon>Bacteriovoracales</taxon>
        <taxon>Halobacteriovoraceae</taxon>
        <taxon>Halobacteriovorax</taxon>
    </lineage>
</organism>
<dbReference type="EC" id="1.8.4.12" evidence="9"/>
<dbReference type="GO" id="GO:0033743">
    <property type="term" value="F:peptide-methionine (R)-S-oxide reductase activity"/>
    <property type="evidence" value="ECO:0007669"/>
    <property type="project" value="UniProtKB-EC"/>
</dbReference>
<evidence type="ECO:0000256" key="6">
    <source>
        <dbReference type="ARBA" id="ARBA00047806"/>
    </source>
</evidence>
<evidence type="ECO:0000256" key="8">
    <source>
        <dbReference type="ARBA" id="ARBA00048782"/>
    </source>
</evidence>
<evidence type="ECO:0000256" key="9">
    <source>
        <dbReference type="HAMAP-Rule" id="MF_01400"/>
    </source>
</evidence>
<evidence type="ECO:0000256" key="2">
    <source>
        <dbReference type="ARBA" id="ARBA00011017"/>
    </source>
</evidence>
<dbReference type="HAMAP" id="MF_01401">
    <property type="entry name" value="MsrA"/>
    <property type="match status" value="1"/>
</dbReference>
<sequence>MKIITAVYLFIGLLFANNINAAKITLGGGCFWCMEAPFEKIKGVKSVTSGYMSPDNTKDLVKPTYQIVSSGKSEYVEVVQIVYDDKKVQLEQILDIYWNNINPTDEGGQFADRGNQYRTVIFYENEKQKNIAQNSKNNLEACKKYDSPIVTAIEKGSTFYPAEEYHQDYYKKNPIRYKTYKELSGRGQFIRNNSSKPLKCEETKKDNKVYKKPSEKELKEKLSSLEYEVTQKEGTERPFANKYWDHKEEGIYVDITTGEPLFSSLDKYDSGSGWPAFTKPIDKDLVKTKEDNKLFMTRIEVRSKSGDAHLGHVFDDGPGPEGKRYCINSASLRFIPKQDLEKEGYGEYQKLFK</sequence>
<comment type="caution">
    <text evidence="9">Lacks conserved residue(s) required for the propagation of feature annotation.</text>
</comment>
<accession>A0ABY0IFY6</accession>
<evidence type="ECO:0000313" key="12">
    <source>
        <dbReference type="EMBL" id="RZF21410.1"/>
    </source>
</evidence>
<comment type="similarity">
    <text evidence="2">In the N-terminal section; belongs to the MsrA Met sulfoxide reductase family.</text>
</comment>
<evidence type="ECO:0000256" key="1">
    <source>
        <dbReference type="ARBA" id="ARBA00008076"/>
    </source>
</evidence>
<evidence type="ECO:0000256" key="7">
    <source>
        <dbReference type="ARBA" id="ARBA00048488"/>
    </source>
</evidence>
<dbReference type="InterPro" id="IPR036509">
    <property type="entry name" value="Met_Sox_Rdtase_MsrA_sf"/>
</dbReference>
<dbReference type="HAMAP" id="MF_01400">
    <property type="entry name" value="MsrB"/>
    <property type="match status" value="1"/>
</dbReference>
<dbReference type="EMBL" id="QDKL01000002">
    <property type="protein sequence ID" value="RZF21410.1"/>
    <property type="molecule type" value="Genomic_DNA"/>
</dbReference>
<comment type="catalytic activity">
    <reaction evidence="8 10">
        <text>[thioredoxin]-disulfide + L-methionine + H2O = L-methionine (S)-S-oxide + [thioredoxin]-dithiol</text>
        <dbReference type="Rhea" id="RHEA:19993"/>
        <dbReference type="Rhea" id="RHEA-COMP:10698"/>
        <dbReference type="Rhea" id="RHEA-COMP:10700"/>
        <dbReference type="ChEBI" id="CHEBI:15377"/>
        <dbReference type="ChEBI" id="CHEBI:29950"/>
        <dbReference type="ChEBI" id="CHEBI:50058"/>
        <dbReference type="ChEBI" id="CHEBI:57844"/>
        <dbReference type="ChEBI" id="CHEBI:58772"/>
        <dbReference type="EC" id="1.8.4.11"/>
    </reaction>
</comment>
<name>A0ABY0IFY6_9BACT</name>
<dbReference type="InterPro" id="IPR002579">
    <property type="entry name" value="Met_Sox_Rdtase_MsrB_dom"/>
</dbReference>
<dbReference type="Proteomes" id="UP000443582">
    <property type="component" value="Unassembled WGS sequence"/>
</dbReference>
<dbReference type="SUPFAM" id="SSF51316">
    <property type="entry name" value="Mss4-like"/>
    <property type="match status" value="1"/>
</dbReference>
<dbReference type="RefSeq" id="WP_114706477.1">
    <property type="nucleotide sequence ID" value="NZ_QDKL01000002.1"/>
</dbReference>
<dbReference type="InterPro" id="IPR028427">
    <property type="entry name" value="Met_Sox_Rdtase_MsrB"/>
</dbReference>